<dbReference type="Proteomes" id="UP001596118">
    <property type="component" value="Unassembled WGS sequence"/>
</dbReference>
<organism evidence="2 3">
    <name type="scientific">Halorubrum rubrum</name>
    <dbReference type="NCBI Taxonomy" id="1126240"/>
    <lineage>
        <taxon>Archaea</taxon>
        <taxon>Methanobacteriati</taxon>
        <taxon>Methanobacteriota</taxon>
        <taxon>Stenosarchaea group</taxon>
        <taxon>Halobacteria</taxon>
        <taxon>Halobacteriales</taxon>
        <taxon>Haloferacaceae</taxon>
        <taxon>Halorubrum</taxon>
    </lineage>
</organism>
<protein>
    <submittedName>
        <fullName evidence="2">AbrB/MazE/SpoVT family DNA-binding domain-containing protein</fullName>
    </submittedName>
</protein>
<dbReference type="SMART" id="SM00966">
    <property type="entry name" value="SpoVT_AbrB"/>
    <property type="match status" value="1"/>
</dbReference>
<dbReference type="SUPFAM" id="SSF109755">
    <property type="entry name" value="PhoU-like"/>
    <property type="match status" value="1"/>
</dbReference>
<dbReference type="InterPro" id="IPR007159">
    <property type="entry name" value="SpoVT-AbrB_dom"/>
</dbReference>
<name>A0ABD5QXH0_9EURY</name>
<dbReference type="Gene3D" id="1.20.58.220">
    <property type="entry name" value="Phosphate transport system protein phou homolog 2, domain 2"/>
    <property type="match status" value="1"/>
</dbReference>
<dbReference type="GO" id="GO:0003677">
    <property type="term" value="F:DNA binding"/>
    <property type="evidence" value="ECO:0007669"/>
    <property type="project" value="UniProtKB-KW"/>
</dbReference>
<proteinExistence type="predicted"/>
<reference evidence="2 3" key="1">
    <citation type="journal article" date="2019" name="Int. J. Syst. Evol. Microbiol.">
        <title>The Global Catalogue of Microorganisms (GCM) 10K type strain sequencing project: providing services to taxonomists for standard genome sequencing and annotation.</title>
        <authorList>
            <consortium name="The Broad Institute Genomics Platform"/>
            <consortium name="The Broad Institute Genome Sequencing Center for Infectious Disease"/>
            <person name="Wu L."/>
            <person name="Ma J."/>
        </authorList>
    </citation>
    <scope>NUCLEOTIDE SEQUENCE [LARGE SCALE GENOMIC DNA]</scope>
    <source>
        <strain evidence="2 3">CGMCC 1.12124</strain>
    </source>
</reference>
<gene>
    <name evidence="2" type="ORF">ACFPM1_01135</name>
</gene>
<dbReference type="EMBL" id="JBHSKY010000002">
    <property type="protein sequence ID" value="MFC5277374.1"/>
    <property type="molecule type" value="Genomic_DNA"/>
</dbReference>
<sequence length="342" mass="36603">METRKLQRVGGGTYTVSIPKRWAVQHDLDASSEVHLYAHADGSIVVRSSERDGAALDRIELGVDGDDSALVRRLLRSAYGTGYETVTLRPRESFADETRRAARRTKRGLVGAELVADAADELTLRNLLATGDVSVRQTVVQLQFVACSALRQAAVAFDEDRAADLDRLRERADEADRLFEMIARHFNRSLVSMAEIDRLGVRRPTLFDYYAAAGELAAIAESSVTIGRVADGFSGAIGERLAADVEAAADAAEELVASAAAAVLEGADPTDANEVLADRDDVTAALDRIERAVFDDPDAPFEGTAADARALTRLLDALARTVDHAGAVAAVAMRAAVREGPD</sequence>
<evidence type="ECO:0000259" key="1">
    <source>
        <dbReference type="SMART" id="SM00966"/>
    </source>
</evidence>
<feature type="domain" description="SpoVT-AbrB" evidence="1">
    <location>
        <begin position="8"/>
        <end position="54"/>
    </location>
</feature>
<comment type="caution">
    <text evidence="2">The sequence shown here is derived from an EMBL/GenBank/DDBJ whole genome shotgun (WGS) entry which is preliminary data.</text>
</comment>
<dbReference type="AlphaFoldDB" id="A0ABD5QXH0"/>
<keyword evidence="3" id="KW-1185">Reference proteome</keyword>
<keyword evidence="2" id="KW-0238">DNA-binding</keyword>
<evidence type="ECO:0000313" key="3">
    <source>
        <dbReference type="Proteomes" id="UP001596118"/>
    </source>
</evidence>
<evidence type="ECO:0000313" key="2">
    <source>
        <dbReference type="EMBL" id="MFC5277374.1"/>
    </source>
</evidence>
<dbReference type="InterPro" id="IPR038078">
    <property type="entry name" value="PhoU-like_sf"/>
</dbReference>
<dbReference type="RefSeq" id="WP_256410946.1">
    <property type="nucleotide sequence ID" value="NZ_JANHDM010000002.1"/>
</dbReference>
<dbReference type="Pfam" id="PF04014">
    <property type="entry name" value="MazE_antitoxin"/>
    <property type="match status" value="1"/>
</dbReference>
<accession>A0ABD5QXH0</accession>